<dbReference type="Gene3D" id="1.20.1250.20">
    <property type="entry name" value="MFS general substrate transporter like domains"/>
    <property type="match status" value="1"/>
</dbReference>
<feature type="transmembrane region" description="Helical" evidence="6">
    <location>
        <begin position="99"/>
        <end position="120"/>
    </location>
</feature>
<feature type="transmembrane region" description="Helical" evidence="6">
    <location>
        <begin position="431"/>
        <end position="449"/>
    </location>
</feature>
<dbReference type="PROSITE" id="PS00216">
    <property type="entry name" value="SUGAR_TRANSPORT_1"/>
    <property type="match status" value="1"/>
</dbReference>
<organism evidence="8 9">
    <name type="scientific">Chryseobacterium pyrolae</name>
    <dbReference type="NCBI Taxonomy" id="2987481"/>
    <lineage>
        <taxon>Bacteria</taxon>
        <taxon>Pseudomonadati</taxon>
        <taxon>Bacteroidota</taxon>
        <taxon>Flavobacteriia</taxon>
        <taxon>Flavobacteriales</taxon>
        <taxon>Weeksellaceae</taxon>
        <taxon>Chryseobacterium group</taxon>
        <taxon>Chryseobacterium</taxon>
    </lineage>
</organism>
<accession>A0ABT2IBY4</accession>
<feature type="transmembrane region" description="Helical" evidence="6">
    <location>
        <begin position="132"/>
        <end position="155"/>
    </location>
</feature>
<name>A0ABT2IBY4_9FLAO</name>
<feature type="transmembrane region" description="Helical" evidence="6">
    <location>
        <begin position="161"/>
        <end position="183"/>
    </location>
</feature>
<comment type="subcellular location">
    <subcellularLocation>
        <location evidence="1">Membrane</location>
        <topology evidence="1">Multi-pass membrane protein</topology>
    </subcellularLocation>
</comment>
<protein>
    <submittedName>
        <fullName evidence="8">MFS transporter</fullName>
    </submittedName>
</protein>
<dbReference type="PROSITE" id="PS50850">
    <property type="entry name" value="MFS"/>
    <property type="match status" value="1"/>
</dbReference>
<evidence type="ECO:0000256" key="6">
    <source>
        <dbReference type="SAM" id="Phobius"/>
    </source>
</evidence>
<dbReference type="SUPFAM" id="SSF103473">
    <property type="entry name" value="MFS general substrate transporter"/>
    <property type="match status" value="1"/>
</dbReference>
<feature type="transmembrane region" description="Helical" evidence="6">
    <location>
        <begin position="264"/>
        <end position="284"/>
    </location>
</feature>
<evidence type="ECO:0000256" key="1">
    <source>
        <dbReference type="ARBA" id="ARBA00004141"/>
    </source>
</evidence>
<feature type="transmembrane region" description="Helical" evidence="6">
    <location>
        <begin position="356"/>
        <end position="380"/>
    </location>
</feature>
<dbReference type="Gene3D" id="1.20.1720.10">
    <property type="entry name" value="Multidrug resistance protein D"/>
    <property type="match status" value="1"/>
</dbReference>
<keyword evidence="9" id="KW-1185">Reference proteome</keyword>
<dbReference type="PRINTS" id="PR01036">
    <property type="entry name" value="TCRTETB"/>
</dbReference>
<dbReference type="CDD" id="cd17321">
    <property type="entry name" value="MFS_MMR_MDR_like"/>
    <property type="match status" value="1"/>
</dbReference>
<sequence>MSTRKNLILILASVGTFVEALDIAIINLTIPSIQEQFHIGAETVQWLQTLYVLFFGGFLIIGGKLSDQIGRKKIFLIGALIFMLTSLGAGLSPSFEVLAIFRALQGLGAAFIMPSALSIVTNTFREEQERNYAIGIFSSFAAIGSGSGLSVGGIISTYLSWHWVFLINVPILLLTLIFAYQFLPADEKRETGQKTDLVSGMLLVLGLLSLTYGTHELVHIKENPFMIIGSLVLSVLLLVAVFLRLKSVSQPLIDLQLLKHRSLVVSNVVFFTLGAFFIGFLFLISLMLQKDMGHSAASAGLMLVPFSIMSALASKFVLPHISKRLSSSQMGVFGWSFMLAGALSLLISVYTGHPLAVVLLGAACISGIGMTFCFTALSVMGIQDVEPSHYGVASSLSSTSYFLGAGIGLSFMTLMSQIFPSQYAVGDLSLIILVGYALLALGMLLYFIVKSLKTRQEEIAIS</sequence>
<dbReference type="InterPro" id="IPR036259">
    <property type="entry name" value="MFS_trans_sf"/>
</dbReference>
<evidence type="ECO:0000313" key="9">
    <source>
        <dbReference type="Proteomes" id="UP001142057"/>
    </source>
</evidence>
<feature type="transmembrane region" description="Helical" evidence="6">
    <location>
        <begin position="195"/>
        <end position="213"/>
    </location>
</feature>
<dbReference type="RefSeq" id="WP_259826727.1">
    <property type="nucleotide sequence ID" value="NZ_JANZQH010000001.1"/>
</dbReference>
<evidence type="ECO:0000256" key="4">
    <source>
        <dbReference type="ARBA" id="ARBA00022989"/>
    </source>
</evidence>
<dbReference type="Proteomes" id="UP001142057">
    <property type="component" value="Unassembled WGS sequence"/>
</dbReference>
<dbReference type="EMBL" id="JANZQH010000001">
    <property type="protein sequence ID" value="MCT2406131.1"/>
    <property type="molecule type" value="Genomic_DNA"/>
</dbReference>
<gene>
    <name evidence="8" type="ORF">NZD88_01005</name>
</gene>
<keyword evidence="3 6" id="KW-0812">Transmembrane</keyword>
<evidence type="ECO:0000256" key="2">
    <source>
        <dbReference type="ARBA" id="ARBA00022448"/>
    </source>
</evidence>
<feature type="transmembrane region" description="Helical" evidence="6">
    <location>
        <begin position="401"/>
        <end position="419"/>
    </location>
</feature>
<dbReference type="InterPro" id="IPR005829">
    <property type="entry name" value="Sugar_transporter_CS"/>
</dbReference>
<keyword evidence="4 6" id="KW-1133">Transmembrane helix</keyword>
<dbReference type="InterPro" id="IPR011701">
    <property type="entry name" value="MFS"/>
</dbReference>
<feature type="transmembrane region" description="Helical" evidence="6">
    <location>
        <begin position="330"/>
        <end position="350"/>
    </location>
</feature>
<keyword evidence="2" id="KW-0813">Transport</keyword>
<evidence type="ECO:0000256" key="3">
    <source>
        <dbReference type="ARBA" id="ARBA00022692"/>
    </source>
</evidence>
<feature type="transmembrane region" description="Helical" evidence="6">
    <location>
        <begin position="225"/>
        <end position="243"/>
    </location>
</feature>
<keyword evidence="5 6" id="KW-0472">Membrane</keyword>
<evidence type="ECO:0000256" key="5">
    <source>
        <dbReference type="ARBA" id="ARBA00023136"/>
    </source>
</evidence>
<reference evidence="8" key="1">
    <citation type="submission" date="2022-08" db="EMBL/GenBank/DDBJ databases">
        <title>Chryseobacterium antibioticum,isolated from the rhizosphere soil of Pyrola in Tibet.</title>
        <authorList>
            <person name="Kan Y."/>
        </authorList>
    </citation>
    <scope>NUCLEOTIDE SEQUENCE</scope>
    <source>
        <strain evidence="8">Pc2-12</strain>
    </source>
</reference>
<dbReference type="PANTHER" id="PTHR42718">
    <property type="entry name" value="MAJOR FACILITATOR SUPERFAMILY MULTIDRUG TRANSPORTER MFSC"/>
    <property type="match status" value="1"/>
</dbReference>
<comment type="caution">
    <text evidence="8">The sequence shown here is derived from an EMBL/GenBank/DDBJ whole genome shotgun (WGS) entry which is preliminary data.</text>
</comment>
<dbReference type="InterPro" id="IPR020846">
    <property type="entry name" value="MFS_dom"/>
</dbReference>
<dbReference type="Pfam" id="PF07690">
    <property type="entry name" value="MFS_1"/>
    <property type="match status" value="1"/>
</dbReference>
<feature type="domain" description="Major facilitator superfamily (MFS) profile" evidence="7">
    <location>
        <begin position="8"/>
        <end position="452"/>
    </location>
</feature>
<evidence type="ECO:0000313" key="8">
    <source>
        <dbReference type="EMBL" id="MCT2406131.1"/>
    </source>
</evidence>
<feature type="transmembrane region" description="Helical" evidence="6">
    <location>
        <begin position="44"/>
        <end position="62"/>
    </location>
</feature>
<feature type="transmembrane region" description="Helical" evidence="6">
    <location>
        <begin position="74"/>
        <end position="93"/>
    </location>
</feature>
<feature type="transmembrane region" description="Helical" evidence="6">
    <location>
        <begin position="296"/>
        <end position="318"/>
    </location>
</feature>
<dbReference type="PANTHER" id="PTHR42718:SF9">
    <property type="entry name" value="MAJOR FACILITATOR SUPERFAMILY MULTIDRUG TRANSPORTER MFSC"/>
    <property type="match status" value="1"/>
</dbReference>
<proteinExistence type="predicted"/>
<evidence type="ECO:0000259" key="7">
    <source>
        <dbReference type="PROSITE" id="PS50850"/>
    </source>
</evidence>